<comment type="caution">
    <text evidence="5">The sequence shown here is derived from an EMBL/GenBank/DDBJ whole genome shotgun (WGS) entry which is preliminary data.</text>
</comment>
<dbReference type="Proteomes" id="UP001181622">
    <property type="component" value="Unassembled WGS sequence"/>
</dbReference>
<dbReference type="CDD" id="cd06268">
    <property type="entry name" value="PBP1_ABC_transporter_LIVBP-like"/>
    <property type="match status" value="1"/>
</dbReference>
<dbReference type="PANTHER" id="PTHR30483">
    <property type="entry name" value="LEUCINE-SPECIFIC-BINDING PROTEIN"/>
    <property type="match status" value="1"/>
</dbReference>
<name>A0ABU1DII2_9HYPH</name>
<dbReference type="InterPro" id="IPR051010">
    <property type="entry name" value="BCAA_transport"/>
</dbReference>
<accession>A0ABU1DII2</accession>
<dbReference type="Gene3D" id="3.40.50.2300">
    <property type="match status" value="2"/>
</dbReference>
<evidence type="ECO:0000259" key="4">
    <source>
        <dbReference type="Pfam" id="PF13458"/>
    </source>
</evidence>
<comment type="similarity">
    <text evidence="1">Belongs to the leucine-binding protein family.</text>
</comment>
<dbReference type="InterPro" id="IPR022478">
    <property type="entry name" value="ABC_transptr_sub-bd_PQQ"/>
</dbReference>
<dbReference type="InterPro" id="IPR028081">
    <property type="entry name" value="Leu-bd"/>
</dbReference>
<dbReference type="PANTHER" id="PTHR30483:SF6">
    <property type="entry name" value="PERIPLASMIC BINDING PROTEIN OF ABC TRANSPORTER FOR NATURAL AMINO ACIDS"/>
    <property type="match status" value="1"/>
</dbReference>
<dbReference type="SUPFAM" id="SSF53822">
    <property type="entry name" value="Periplasmic binding protein-like I"/>
    <property type="match status" value="1"/>
</dbReference>
<organism evidence="5 6">
    <name type="scientific">Chelatococcus sambhunathii</name>
    <dbReference type="NCBI Taxonomy" id="363953"/>
    <lineage>
        <taxon>Bacteria</taxon>
        <taxon>Pseudomonadati</taxon>
        <taxon>Pseudomonadota</taxon>
        <taxon>Alphaproteobacteria</taxon>
        <taxon>Hyphomicrobiales</taxon>
        <taxon>Chelatococcaceae</taxon>
        <taxon>Chelatococcus</taxon>
    </lineage>
</organism>
<protein>
    <submittedName>
        <fullName evidence="5">ABC transporter substrate-binding protein</fullName>
    </submittedName>
</protein>
<dbReference type="EMBL" id="JADBEO010000033">
    <property type="protein sequence ID" value="MDR4307843.1"/>
    <property type="molecule type" value="Genomic_DNA"/>
</dbReference>
<evidence type="ECO:0000256" key="3">
    <source>
        <dbReference type="ARBA" id="ARBA00022970"/>
    </source>
</evidence>
<evidence type="ECO:0000256" key="1">
    <source>
        <dbReference type="ARBA" id="ARBA00010062"/>
    </source>
</evidence>
<keyword evidence="2" id="KW-0732">Signal</keyword>
<proteinExistence type="inferred from homology"/>
<evidence type="ECO:0000313" key="6">
    <source>
        <dbReference type="Proteomes" id="UP001181622"/>
    </source>
</evidence>
<dbReference type="Pfam" id="PF13458">
    <property type="entry name" value="Peripla_BP_6"/>
    <property type="match status" value="1"/>
</dbReference>
<keyword evidence="3" id="KW-0029">Amino-acid transport</keyword>
<reference evidence="5" key="1">
    <citation type="submission" date="2020-10" db="EMBL/GenBank/DDBJ databases">
        <authorList>
            <person name="Abbas A."/>
            <person name="Razzaq R."/>
            <person name="Waqas M."/>
            <person name="Abbas N."/>
            <person name="Nielsen T.K."/>
            <person name="Hansen L.H."/>
            <person name="Hussain S."/>
            <person name="Shahid M."/>
        </authorList>
    </citation>
    <scope>NUCLEOTIDE SEQUENCE</scope>
    <source>
        <strain evidence="5">S14</strain>
    </source>
</reference>
<gene>
    <name evidence="5" type="ORF">IHQ68_14560</name>
</gene>
<sequence length="369" mass="40815">MEFTFGVLRQFPPDPPWWNNIVTIPPADDGIAGADLGVTDNNTTGRFLKQDFKLVARELVPHGEDPMPAFQKILDSGAKFILLAVPPDQLVKMADAAKGKDVILFNAGDTDDSLRGKDCRANVLHTAPSRAMLTDALAQYLVSKRWVSWLLLTGRTDADRLYAEAVKRSAKKFGGKIVDERVWNFGPDARETGNDIIPVFTQGKSYDVIVLADELGEFGPLIGYRSWDPRPTVGTSGLTPTTWSVTVTGWGAEQIQNRFARQAKRGMRALDFQMWLAMRTVGEAAARTRTNDVKKLREFIFGPTFELAGFKGGSFSYRPWDNQLRQPIVLTSAEALVAAAPQEGFLHQVNPLDTIGFDKPESQCKFPAP</sequence>
<evidence type="ECO:0000313" key="5">
    <source>
        <dbReference type="EMBL" id="MDR4307843.1"/>
    </source>
</evidence>
<keyword evidence="3" id="KW-0813">Transport</keyword>
<dbReference type="InterPro" id="IPR028082">
    <property type="entry name" value="Peripla_BP_I"/>
</dbReference>
<keyword evidence="6" id="KW-1185">Reference proteome</keyword>
<evidence type="ECO:0000256" key="2">
    <source>
        <dbReference type="ARBA" id="ARBA00022729"/>
    </source>
</evidence>
<feature type="domain" description="Leucine-binding protein" evidence="4">
    <location>
        <begin position="93"/>
        <end position="186"/>
    </location>
</feature>
<dbReference type="NCBIfam" id="TIGR03863">
    <property type="entry name" value="PQQ_ABC_bind"/>
    <property type="match status" value="1"/>
</dbReference>